<protein>
    <submittedName>
        <fullName evidence="1">Uncharacterized protein</fullName>
    </submittedName>
</protein>
<gene>
    <name evidence="1" type="ORF">Vau01_049300</name>
</gene>
<evidence type="ECO:0000313" key="2">
    <source>
        <dbReference type="Proteomes" id="UP000612585"/>
    </source>
</evidence>
<keyword evidence="2" id="KW-1185">Reference proteome</keyword>
<evidence type="ECO:0000313" key="1">
    <source>
        <dbReference type="EMBL" id="GIJ57414.1"/>
    </source>
</evidence>
<dbReference type="Proteomes" id="UP000612585">
    <property type="component" value="Unassembled WGS sequence"/>
</dbReference>
<organism evidence="1 2">
    <name type="scientific">Virgisporangium aurantiacum</name>
    <dbReference type="NCBI Taxonomy" id="175570"/>
    <lineage>
        <taxon>Bacteria</taxon>
        <taxon>Bacillati</taxon>
        <taxon>Actinomycetota</taxon>
        <taxon>Actinomycetes</taxon>
        <taxon>Micromonosporales</taxon>
        <taxon>Micromonosporaceae</taxon>
        <taxon>Virgisporangium</taxon>
    </lineage>
</organism>
<reference evidence="1" key="1">
    <citation type="submission" date="2021-01" db="EMBL/GenBank/DDBJ databases">
        <title>Whole genome shotgun sequence of Virgisporangium aurantiacum NBRC 16421.</title>
        <authorList>
            <person name="Komaki H."/>
            <person name="Tamura T."/>
        </authorList>
    </citation>
    <scope>NUCLEOTIDE SEQUENCE</scope>
    <source>
        <strain evidence="1">NBRC 16421</strain>
    </source>
</reference>
<proteinExistence type="predicted"/>
<name>A0A8J4E0X9_9ACTN</name>
<dbReference type="RefSeq" id="WP_203996734.1">
    <property type="nucleotide sequence ID" value="NZ_BOPG01000031.1"/>
</dbReference>
<dbReference type="AlphaFoldDB" id="A0A8J4E0X9"/>
<dbReference type="EMBL" id="BOPG01000031">
    <property type="protein sequence ID" value="GIJ57414.1"/>
    <property type="molecule type" value="Genomic_DNA"/>
</dbReference>
<accession>A0A8J4E0X9</accession>
<sequence length="193" mass="22040">MEDYGELLDRMVITVTSPDGNIRATINNAVRVDVEFLPGAFPRYDEYRLGQQLARLGVNTFIGFKRGRTEAYRRSYAMSAEEAERAGRPSTDPRRVRYEEQLDRLRGEGRSAGGVIQVTTVGMLRWSVEIRPGSIHRLGEERFLAEIHSALDSLLTDRQLKIIMLKADHFDLGIPGPLLERMRRLQALKQRGR</sequence>
<comment type="caution">
    <text evidence="1">The sequence shown here is derived from an EMBL/GenBank/DDBJ whole genome shotgun (WGS) entry which is preliminary data.</text>
</comment>